<dbReference type="InterPro" id="IPR042089">
    <property type="entry name" value="Peptidase_M13_dom_2"/>
</dbReference>
<dbReference type="Gene3D" id="1.10.1380.10">
    <property type="entry name" value="Neutral endopeptidase , domain2"/>
    <property type="match status" value="1"/>
</dbReference>
<dbReference type="GO" id="GO:0016485">
    <property type="term" value="P:protein processing"/>
    <property type="evidence" value="ECO:0007669"/>
    <property type="project" value="TreeGrafter"/>
</dbReference>
<protein>
    <submittedName>
        <fullName evidence="3">Uncharacterized protein</fullName>
    </submittedName>
</protein>
<evidence type="ECO:0000256" key="2">
    <source>
        <dbReference type="SAM" id="Phobius"/>
    </source>
</evidence>
<dbReference type="Proteomes" id="UP000821853">
    <property type="component" value="Unassembled WGS sequence"/>
</dbReference>
<dbReference type="InterPro" id="IPR024079">
    <property type="entry name" value="MetalloPept_cat_dom_sf"/>
</dbReference>
<sequence>MHSSPIRRLSAVIVIILITSSEKKTERGNTISGHHHHHHHSAKAKMRAVEKLFHTTRTEKTSELHGYTEMSQPSHPGLPAASPSWSGAATPLALAPGAQAESAFSSKNSQLRPPPQASSQSDKRSDSALSFFIVTCCAMFVLLVLVLVAVSIFNGLDRKHAQELGSLSSKPCVTSDCQRHTALLIDGLNRTADPCDDFEAYVCSAMRRRHVTRAAQEYDAYDSELQEVVFTWLRGLGDFLEKGPAVLKVADKPLALFESCRSGRHRASPGDREDFRAFLGTLGLCWPDEDCYNVSALGVLLGLVYRWDLCFWIRLRVLRNSKYGEGWRRLAFYHGPSVLVRRFAARHDRLRTKEEYLAYWTHHRDVLLDATSSKPLRPPTGGYIERVMAVESVIVGALLKTVSQRTLAPLELSFSEIEAYTANVSSAKWLEEVTPTVFGVFAEREIIAHLSWQFVQSYGGLVDASLGDLFDDTELSCARHVEMAYAPLLAVIYSKLRVTENEKTQVDDRVGRLVDKAAQMIELVPWLQSHEKRAAASKLRAVTVQLWPSQQLAQEVDNAYYDFPSRNETSGKSFVATWIRTRKSFVGLAYRRHRELLTDYPPALTARPAVYDYLTNTVNVAVTSLVSPFYYAHGTTAMFYGAVGFYVVGEVMRSLDVTGLKVDAEWPRQPGVVLDF</sequence>
<dbReference type="PROSITE" id="PS51885">
    <property type="entry name" value="NEPRILYSIN"/>
    <property type="match status" value="1"/>
</dbReference>
<organism evidence="3 4">
    <name type="scientific">Haemaphysalis longicornis</name>
    <name type="common">Bush tick</name>
    <dbReference type="NCBI Taxonomy" id="44386"/>
    <lineage>
        <taxon>Eukaryota</taxon>
        <taxon>Metazoa</taxon>
        <taxon>Ecdysozoa</taxon>
        <taxon>Arthropoda</taxon>
        <taxon>Chelicerata</taxon>
        <taxon>Arachnida</taxon>
        <taxon>Acari</taxon>
        <taxon>Parasitiformes</taxon>
        <taxon>Ixodida</taxon>
        <taxon>Ixodoidea</taxon>
        <taxon>Ixodidae</taxon>
        <taxon>Haemaphysalinae</taxon>
        <taxon>Haemaphysalis</taxon>
    </lineage>
</organism>
<accession>A0A9J6H964</accession>
<keyword evidence="4" id="KW-1185">Reference proteome</keyword>
<evidence type="ECO:0000313" key="4">
    <source>
        <dbReference type="Proteomes" id="UP000821853"/>
    </source>
</evidence>
<evidence type="ECO:0000313" key="3">
    <source>
        <dbReference type="EMBL" id="KAH9383634.1"/>
    </source>
</evidence>
<keyword evidence="2" id="KW-0472">Membrane</keyword>
<feature type="region of interest" description="Disordered" evidence="1">
    <location>
        <begin position="60"/>
        <end position="87"/>
    </location>
</feature>
<feature type="region of interest" description="Disordered" evidence="1">
    <location>
        <begin position="23"/>
        <end position="46"/>
    </location>
</feature>
<proteinExistence type="predicted"/>
<dbReference type="Gene3D" id="3.40.390.10">
    <property type="entry name" value="Collagenase (Catalytic Domain)"/>
    <property type="match status" value="2"/>
</dbReference>
<dbReference type="EMBL" id="JABSTR010001215">
    <property type="protein sequence ID" value="KAH9383634.1"/>
    <property type="molecule type" value="Genomic_DNA"/>
</dbReference>
<dbReference type="VEuPathDB" id="VectorBase:HLOH_065256"/>
<dbReference type="GO" id="GO:0005886">
    <property type="term" value="C:plasma membrane"/>
    <property type="evidence" value="ECO:0007669"/>
    <property type="project" value="TreeGrafter"/>
</dbReference>
<feature type="compositionally biased region" description="Basic residues" evidence="1">
    <location>
        <begin position="33"/>
        <end position="46"/>
    </location>
</feature>
<reference evidence="3 4" key="1">
    <citation type="journal article" date="2020" name="Cell">
        <title>Large-Scale Comparative Analyses of Tick Genomes Elucidate Their Genetic Diversity and Vector Capacities.</title>
        <authorList>
            <consortium name="Tick Genome and Microbiome Consortium (TIGMIC)"/>
            <person name="Jia N."/>
            <person name="Wang J."/>
            <person name="Shi W."/>
            <person name="Du L."/>
            <person name="Sun Y."/>
            <person name="Zhan W."/>
            <person name="Jiang J.F."/>
            <person name="Wang Q."/>
            <person name="Zhang B."/>
            <person name="Ji P."/>
            <person name="Bell-Sakyi L."/>
            <person name="Cui X.M."/>
            <person name="Yuan T.T."/>
            <person name="Jiang B.G."/>
            <person name="Yang W.F."/>
            <person name="Lam T.T."/>
            <person name="Chang Q.C."/>
            <person name="Ding S.J."/>
            <person name="Wang X.J."/>
            <person name="Zhu J.G."/>
            <person name="Ruan X.D."/>
            <person name="Zhao L."/>
            <person name="Wei J.T."/>
            <person name="Ye R.Z."/>
            <person name="Que T.C."/>
            <person name="Du C.H."/>
            <person name="Zhou Y.H."/>
            <person name="Cheng J.X."/>
            <person name="Dai P.F."/>
            <person name="Guo W.B."/>
            <person name="Han X.H."/>
            <person name="Huang E.J."/>
            <person name="Li L.F."/>
            <person name="Wei W."/>
            <person name="Gao Y.C."/>
            <person name="Liu J.Z."/>
            <person name="Shao H.Z."/>
            <person name="Wang X."/>
            <person name="Wang C.C."/>
            <person name="Yang T.C."/>
            <person name="Huo Q.B."/>
            <person name="Li W."/>
            <person name="Chen H.Y."/>
            <person name="Chen S.E."/>
            <person name="Zhou L.G."/>
            <person name="Ni X.B."/>
            <person name="Tian J.H."/>
            <person name="Sheng Y."/>
            <person name="Liu T."/>
            <person name="Pan Y.S."/>
            <person name="Xia L.Y."/>
            <person name="Li J."/>
            <person name="Zhao F."/>
            <person name="Cao W.C."/>
        </authorList>
    </citation>
    <scope>NUCLEOTIDE SEQUENCE [LARGE SCALE GENOMIC DNA]</scope>
    <source>
        <strain evidence="3">HaeL-2018</strain>
    </source>
</reference>
<feature type="region of interest" description="Disordered" evidence="1">
    <location>
        <begin position="103"/>
        <end position="123"/>
    </location>
</feature>
<feature type="transmembrane region" description="Helical" evidence="2">
    <location>
        <begin position="128"/>
        <end position="153"/>
    </location>
</feature>
<comment type="caution">
    <text evidence="3">The sequence shown here is derived from an EMBL/GenBank/DDBJ whole genome shotgun (WGS) entry which is preliminary data.</text>
</comment>
<dbReference type="PANTHER" id="PTHR11733:SF241">
    <property type="entry name" value="GH26575P-RELATED"/>
    <property type="match status" value="1"/>
</dbReference>
<dbReference type="PANTHER" id="PTHR11733">
    <property type="entry name" value="ZINC METALLOPROTEASE FAMILY M13 NEPRILYSIN-RELATED"/>
    <property type="match status" value="1"/>
</dbReference>
<evidence type="ECO:0000256" key="1">
    <source>
        <dbReference type="SAM" id="MobiDB-lite"/>
    </source>
</evidence>
<gene>
    <name evidence="3" type="ORF">HPB48_025327</name>
</gene>
<name>A0A9J6H964_HAELO</name>
<dbReference type="SUPFAM" id="SSF55486">
    <property type="entry name" value="Metalloproteases ('zincins'), catalytic domain"/>
    <property type="match status" value="1"/>
</dbReference>
<dbReference type="InterPro" id="IPR000718">
    <property type="entry name" value="Peptidase_M13"/>
</dbReference>
<keyword evidence="2" id="KW-1133">Transmembrane helix</keyword>
<dbReference type="GO" id="GO:0004222">
    <property type="term" value="F:metalloendopeptidase activity"/>
    <property type="evidence" value="ECO:0007669"/>
    <property type="project" value="InterPro"/>
</dbReference>
<dbReference type="AlphaFoldDB" id="A0A9J6H964"/>
<keyword evidence="2" id="KW-0812">Transmembrane</keyword>